<evidence type="ECO:0000256" key="4">
    <source>
        <dbReference type="ARBA" id="ARBA00022929"/>
    </source>
</evidence>
<evidence type="ECO:0000256" key="6">
    <source>
        <dbReference type="RuleBase" id="RU361135"/>
    </source>
</evidence>
<comment type="catalytic activity">
    <reaction evidence="6">
        <text>a fatty acyl-[ACP] + S-adenosyl-L-methionine = an N-acyl-L-homoserine lactone + S-methyl-5'-thioadenosine + holo-[ACP] + H(+)</text>
        <dbReference type="Rhea" id="RHEA:10096"/>
        <dbReference type="Rhea" id="RHEA-COMP:9685"/>
        <dbReference type="Rhea" id="RHEA-COMP:14125"/>
        <dbReference type="ChEBI" id="CHEBI:15378"/>
        <dbReference type="ChEBI" id="CHEBI:17509"/>
        <dbReference type="ChEBI" id="CHEBI:55474"/>
        <dbReference type="ChEBI" id="CHEBI:59789"/>
        <dbReference type="ChEBI" id="CHEBI:64479"/>
        <dbReference type="ChEBI" id="CHEBI:138651"/>
        <dbReference type="EC" id="2.3.1.184"/>
    </reaction>
</comment>
<dbReference type="InterPro" id="IPR016181">
    <property type="entry name" value="Acyl_CoA_acyltransferase"/>
</dbReference>
<comment type="similarity">
    <text evidence="5 6">Belongs to the autoinducer synthase family.</text>
</comment>
<dbReference type="Pfam" id="PF00765">
    <property type="entry name" value="Autoind_synth"/>
    <property type="match status" value="1"/>
</dbReference>
<gene>
    <name evidence="7" type="ORF">CAK95_03670</name>
</gene>
<sequence length="214" mass="24366">MCRSPEPTMIEAFSLKTAHLFGDALASQAKLRHRAFVERRALIHSSYDGMEYDGFDTPAAVYLVWRDAALVVRGLIRVSPTSMPYMLKSYWPFLCQSRDLPQSFDIWEMTRVCVDHEFEPGLRKRIIPELLCGLQEFCLGNDVKAVVGVARRHLVDHYLREGVDWLGETAEIEGEEEAAFWIQTRYLRPSIHCDACKIFGSVLSLEPVTQQAAA</sequence>
<dbReference type="PANTHER" id="PTHR39322:SF1">
    <property type="entry name" value="ISOVALERYL-HOMOSERINE LACTONE SYNTHASE"/>
    <property type="match status" value="1"/>
</dbReference>
<evidence type="ECO:0000313" key="8">
    <source>
        <dbReference type="Proteomes" id="UP000194137"/>
    </source>
</evidence>
<dbReference type="Proteomes" id="UP000194137">
    <property type="component" value="Chromosome"/>
</dbReference>
<keyword evidence="1 5" id="KW-0673">Quorum sensing</keyword>
<keyword evidence="3 6" id="KW-0949">S-adenosyl-L-methionine</keyword>
<dbReference type="GO" id="GO:0061579">
    <property type="term" value="F:N-acyl homoserine lactone synthase activity"/>
    <property type="evidence" value="ECO:0007669"/>
    <property type="project" value="UniProtKB-UniRule"/>
</dbReference>
<reference evidence="7 8" key="1">
    <citation type="submission" date="2017-05" db="EMBL/GenBank/DDBJ databases">
        <title>Full genome sequence of Pseudorhodoplanes sinuspersici.</title>
        <authorList>
            <person name="Dastgheib S.M.M."/>
            <person name="Shavandi M."/>
            <person name="Tirandaz H."/>
        </authorList>
    </citation>
    <scope>NUCLEOTIDE SEQUENCE [LARGE SCALE GENOMIC DNA]</scope>
    <source>
        <strain evidence="7 8">RIPI110</strain>
    </source>
</reference>
<evidence type="ECO:0000256" key="3">
    <source>
        <dbReference type="ARBA" id="ARBA00022691"/>
    </source>
</evidence>
<protein>
    <recommendedName>
        <fullName evidence="6">Acyl-homoserine-lactone synthase</fullName>
        <ecNumber evidence="6">2.3.1.184</ecNumber>
    </recommendedName>
    <alternativeName>
        <fullName evidence="6">Autoinducer synthesis protein</fullName>
    </alternativeName>
</protein>
<dbReference type="EMBL" id="CP021112">
    <property type="protein sequence ID" value="ARP98285.1"/>
    <property type="molecule type" value="Genomic_DNA"/>
</dbReference>
<name>A0A1W6ZLY0_9HYPH</name>
<keyword evidence="2 6" id="KW-0808">Transferase</keyword>
<dbReference type="STRING" id="1235591.CAK95_03670"/>
<dbReference type="KEGG" id="psin:CAK95_03670"/>
<evidence type="ECO:0000256" key="2">
    <source>
        <dbReference type="ARBA" id="ARBA00022679"/>
    </source>
</evidence>
<evidence type="ECO:0000313" key="7">
    <source>
        <dbReference type="EMBL" id="ARP98285.1"/>
    </source>
</evidence>
<dbReference type="PROSITE" id="PS51187">
    <property type="entry name" value="AUTOINDUCER_SYNTH_2"/>
    <property type="match status" value="1"/>
</dbReference>
<evidence type="ECO:0000256" key="5">
    <source>
        <dbReference type="PROSITE-ProRule" id="PRU00533"/>
    </source>
</evidence>
<evidence type="ECO:0000256" key="1">
    <source>
        <dbReference type="ARBA" id="ARBA00022654"/>
    </source>
</evidence>
<dbReference type="PRINTS" id="PR01549">
    <property type="entry name" value="AUTOINDCRSYN"/>
</dbReference>
<organism evidence="7 8">
    <name type="scientific">Pseudorhodoplanes sinuspersici</name>
    <dbReference type="NCBI Taxonomy" id="1235591"/>
    <lineage>
        <taxon>Bacteria</taxon>
        <taxon>Pseudomonadati</taxon>
        <taxon>Pseudomonadota</taxon>
        <taxon>Alphaproteobacteria</taxon>
        <taxon>Hyphomicrobiales</taxon>
        <taxon>Pseudorhodoplanes</taxon>
    </lineage>
</organism>
<dbReference type="GO" id="GO:0009372">
    <property type="term" value="P:quorum sensing"/>
    <property type="evidence" value="ECO:0007669"/>
    <property type="project" value="UniProtKB-UniRule"/>
</dbReference>
<dbReference type="PANTHER" id="PTHR39322">
    <property type="entry name" value="ACYL-HOMOSERINE-LACTONE SYNTHASE"/>
    <property type="match status" value="1"/>
</dbReference>
<keyword evidence="8" id="KW-1185">Reference proteome</keyword>
<dbReference type="SUPFAM" id="SSF55729">
    <property type="entry name" value="Acyl-CoA N-acyltransferases (Nat)"/>
    <property type="match status" value="1"/>
</dbReference>
<accession>A0A1W6ZLY0</accession>
<keyword evidence="4 5" id="KW-0071">Autoinducer synthesis</keyword>
<proteinExistence type="inferred from homology"/>
<dbReference type="AlphaFoldDB" id="A0A1W6ZLY0"/>
<dbReference type="GO" id="GO:0007165">
    <property type="term" value="P:signal transduction"/>
    <property type="evidence" value="ECO:0007669"/>
    <property type="project" value="TreeGrafter"/>
</dbReference>
<dbReference type="Gene3D" id="3.40.630.30">
    <property type="match status" value="1"/>
</dbReference>
<dbReference type="InterPro" id="IPR001690">
    <property type="entry name" value="Autoind_synthase"/>
</dbReference>
<dbReference type="EC" id="2.3.1.184" evidence="6"/>